<dbReference type="KEGG" id="azo:azo1044"/>
<dbReference type="eggNOG" id="COG0619">
    <property type="taxonomic scope" value="Bacteria"/>
</dbReference>
<evidence type="ECO:0000256" key="6">
    <source>
        <dbReference type="SAM" id="Phobius"/>
    </source>
</evidence>
<evidence type="ECO:0000256" key="5">
    <source>
        <dbReference type="ARBA" id="ARBA00023136"/>
    </source>
</evidence>
<organism evidence="7 8">
    <name type="scientific">Azoarcus sp. (strain BH72)</name>
    <dbReference type="NCBI Taxonomy" id="418699"/>
    <lineage>
        <taxon>Bacteria</taxon>
        <taxon>Pseudomonadati</taxon>
        <taxon>Pseudomonadota</taxon>
        <taxon>Betaproteobacteria</taxon>
        <taxon>Rhodocyclales</taxon>
        <taxon>Zoogloeaceae</taxon>
        <taxon>Azoarcus</taxon>
    </lineage>
</organism>
<feature type="transmembrane region" description="Helical" evidence="6">
    <location>
        <begin position="85"/>
        <end position="106"/>
    </location>
</feature>
<evidence type="ECO:0000256" key="2">
    <source>
        <dbReference type="ARBA" id="ARBA00008564"/>
    </source>
</evidence>
<name>A1K4A6_AZOSB</name>
<evidence type="ECO:0000256" key="4">
    <source>
        <dbReference type="ARBA" id="ARBA00022989"/>
    </source>
</evidence>
<keyword evidence="4 6" id="KW-1133">Transmembrane helix</keyword>
<dbReference type="HOGENOM" id="CLU_108519_0_0_4"/>
<comment type="subcellular location">
    <subcellularLocation>
        <location evidence="1">Membrane</location>
        <topology evidence="1">Multi-pass membrane protein</topology>
    </subcellularLocation>
</comment>
<keyword evidence="8" id="KW-1185">Reference proteome</keyword>
<gene>
    <name evidence="7" type="ordered locus">azo1044</name>
</gene>
<sequence length="203" mass="21750">MHAALVLLLWLVAVVVIQALPGPALLVAVAASIGVAAVIARPRALRLMRRVRFLLLAIVVLFAGFTPGEALVADWPLLSPTREGVALALIHAGRLLAVVAAVAVLLEVLPAARLVGGLHVLCGPLRWIGVPPERVAVRLLLVLRYVETTPRGSGKSWHAWLVEEDSAAEEGMLLQREQWRARDVAVLLTVVLGLGLWVSGVVW</sequence>
<dbReference type="InterPro" id="IPR003339">
    <property type="entry name" value="ABC/ECF_trnsptr_transmembrane"/>
</dbReference>
<feature type="transmembrane region" description="Helical" evidence="6">
    <location>
        <begin position="25"/>
        <end position="41"/>
    </location>
</feature>
<dbReference type="Proteomes" id="UP000002588">
    <property type="component" value="Chromosome"/>
</dbReference>
<evidence type="ECO:0000313" key="8">
    <source>
        <dbReference type="Proteomes" id="UP000002588"/>
    </source>
</evidence>
<evidence type="ECO:0000256" key="1">
    <source>
        <dbReference type="ARBA" id="ARBA00004141"/>
    </source>
</evidence>
<dbReference type="GO" id="GO:0005886">
    <property type="term" value="C:plasma membrane"/>
    <property type="evidence" value="ECO:0007669"/>
    <property type="project" value="UniProtKB-ARBA"/>
</dbReference>
<accession>A1K4A6</accession>
<evidence type="ECO:0000313" key="7">
    <source>
        <dbReference type="EMBL" id="CAL93661.1"/>
    </source>
</evidence>
<protein>
    <submittedName>
        <fullName evidence="7">Conserved hypothetical membrane protein</fullName>
    </submittedName>
</protein>
<evidence type="ECO:0000256" key="3">
    <source>
        <dbReference type="ARBA" id="ARBA00022692"/>
    </source>
</evidence>
<keyword evidence="3 6" id="KW-0812">Transmembrane</keyword>
<dbReference type="AlphaFoldDB" id="A1K4A6"/>
<dbReference type="Pfam" id="PF02361">
    <property type="entry name" value="CbiQ"/>
    <property type="match status" value="1"/>
</dbReference>
<reference evidence="7 8" key="1">
    <citation type="journal article" date="2006" name="Nat. Biotechnol.">
        <title>Complete genome of the mutualistic, N2-fixing grass endophyte Azoarcus sp. strain BH72.</title>
        <authorList>
            <person name="Krause A."/>
            <person name="Ramakumar A."/>
            <person name="Bartels D."/>
            <person name="Battistoni F."/>
            <person name="Bekel T."/>
            <person name="Boch J."/>
            <person name="Boehm M."/>
            <person name="Friedrich F."/>
            <person name="Hurek T."/>
            <person name="Krause L."/>
            <person name="Linke B."/>
            <person name="McHardy A.C."/>
            <person name="Sarkar A."/>
            <person name="Schneiker S."/>
            <person name="Syed A.A."/>
            <person name="Thauer R."/>
            <person name="Vorhoelter F.-J."/>
            <person name="Weidner S."/>
            <person name="Puehler A."/>
            <person name="Reinhold-Hurek B."/>
            <person name="Kaiser O."/>
            <person name="Goesmann A."/>
        </authorList>
    </citation>
    <scope>NUCLEOTIDE SEQUENCE [LARGE SCALE GENOMIC DNA]</scope>
    <source>
        <strain evidence="7 8">BH72</strain>
    </source>
</reference>
<keyword evidence="5 6" id="KW-0472">Membrane</keyword>
<dbReference type="EMBL" id="AM406670">
    <property type="protein sequence ID" value="CAL93661.1"/>
    <property type="molecule type" value="Genomic_DNA"/>
</dbReference>
<comment type="similarity">
    <text evidence="2">Belongs to the CbiQ family.</text>
</comment>
<feature type="transmembrane region" description="Helical" evidence="6">
    <location>
        <begin position="53"/>
        <end position="73"/>
    </location>
</feature>
<dbReference type="STRING" id="62928.azo1044"/>
<proteinExistence type="inferred from homology"/>
<feature type="transmembrane region" description="Helical" evidence="6">
    <location>
        <begin position="184"/>
        <end position="202"/>
    </location>
</feature>